<dbReference type="EMBL" id="JBHILM010000041">
    <property type="protein sequence ID" value="MFB5684462.1"/>
    <property type="molecule type" value="Genomic_DNA"/>
</dbReference>
<sequence length="60" mass="6816">MNIQRAQEIAASPVMANVLCDGTQIYIQHVDEQNETARIYPLGNPQEEREVPLYALTEQD</sequence>
<evidence type="ECO:0000256" key="2">
    <source>
        <dbReference type="ARBA" id="ARBA00006573"/>
    </source>
</evidence>
<evidence type="ECO:0000313" key="4">
    <source>
        <dbReference type="EMBL" id="MFB5684462.1"/>
    </source>
</evidence>
<evidence type="ECO:0000256" key="1">
    <source>
        <dbReference type="ARBA" id="ARBA00004288"/>
    </source>
</evidence>
<dbReference type="Proteomes" id="UP001580407">
    <property type="component" value="Unassembled WGS sequence"/>
</dbReference>
<proteinExistence type="inferred from homology"/>
<organism evidence="4 5">
    <name type="scientific">Paenibacillus terreus</name>
    <dbReference type="NCBI Taxonomy" id="1387834"/>
    <lineage>
        <taxon>Bacteria</taxon>
        <taxon>Bacillati</taxon>
        <taxon>Bacillota</taxon>
        <taxon>Bacilli</taxon>
        <taxon>Bacillales</taxon>
        <taxon>Paenibacillaceae</taxon>
        <taxon>Paenibacillus</taxon>
    </lineage>
</organism>
<dbReference type="NCBIfam" id="TIGR02861">
    <property type="entry name" value="SASP_H"/>
    <property type="match status" value="1"/>
</dbReference>
<name>A0ABV5BG68_9BACL</name>
<dbReference type="InterPro" id="IPR012610">
    <property type="entry name" value="SASP_SspH"/>
</dbReference>
<dbReference type="HAMAP" id="MF_00667">
    <property type="entry name" value="SspH"/>
    <property type="match status" value="1"/>
</dbReference>
<protein>
    <submittedName>
        <fullName evidence="4">Small acid-soluble spore protein H</fullName>
    </submittedName>
</protein>
<keyword evidence="3" id="KW-0749">Sporulation</keyword>
<gene>
    <name evidence="4" type="ORF">ACE3NQ_26510</name>
</gene>
<dbReference type="Pfam" id="PF08141">
    <property type="entry name" value="SspH"/>
    <property type="match status" value="1"/>
</dbReference>
<comment type="caution">
    <text evidence="4">The sequence shown here is derived from an EMBL/GenBank/DDBJ whole genome shotgun (WGS) entry which is preliminary data.</text>
</comment>
<comment type="similarity">
    <text evidence="2">Belongs to the SspH family.</text>
</comment>
<evidence type="ECO:0000256" key="3">
    <source>
        <dbReference type="ARBA" id="ARBA00022969"/>
    </source>
</evidence>
<evidence type="ECO:0000313" key="5">
    <source>
        <dbReference type="Proteomes" id="UP001580407"/>
    </source>
</evidence>
<dbReference type="NCBIfam" id="NF002867">
    <property type="entry name" value="PRK03174.1"/>
    <property type="match status" value="1"/>
</dbReference>
<reference evidence="4 5" key="1">
    <citation type="submission" date="2024-09" db="EMBL/GenBank/DDBJ databases">
        <authorList>
            <person name="Ruan L."/>
        </authorList>
    </citation>
    <scope>NUCLEOTIDE SEQUENCE [LARGE SCALE GENOMIC DNA]</scope>
    <source>
        <strain evidence="4 5">D33</strain>
    </source>
</reference>
<comment type="subcellular location">
    <subcellularLocation>
        <location evidence="1">Spore core</location>
    </subcellularLocation>
</comment>
<dbReference type="RefSeq" id="WP_375528143.1">
    <property type="nucleotide sequence ID" value="NZ_JBHILM010000041.1"/>
</dbReference>
<keyword evidence="5" id="KW-1185">Reference proteome</keyword>
<accession>A0ABV5BG68</accession>